<evidence type="ECO:0000256" key="1">
    <source>
        <dbReference type="SAM" id="MobiDB-lite"/>
    </source>
</evidence>
<keyword evidence="4" id="KW-1185">Reference proteome</keyword>
<gene>
    <name evidence="3" type="ORF">SNEC2469_LOCUS31570</name>
</gene>
<evidence type="ECO:0000313" key="3">
    <source>
        <dbReference type="EMBL" id="CAE7918599.1"/>
    </source>
</evidence>
<sequence length="117" mass="12750">MVLLALFWVCQRAMQTAQAAVRPRAVPFARPPVSVWAHKPLIARRAASKEPLESGEAADDDGENEASEWAAEHNEVWNYDANQVPCAVLMLYPSVSGLSEEVSLAGDPMGQKQSGHH</sequence>
<dbReference type="AlphaFoldDB" id="A0A813BTL5"/>
<evidence type="ECO:0000313" key="4">
    <source>
        <dbReference type="Proteomes" id="UP000601435"/>
    </source>
</evidence>
<evidence type="ECO:0000256" key="2">
    <source>
        <dbReference type="SAM" id="SignalP"/>
    </source>
</evidence>
<accession>A0A813BTL5</accession>
<feature type="signal peptide" evidence="2">
    <location>
        <begin position="1"/>
        <end position="19"/>
    </location>
</feature>
<proteinExistence type="predicted"/>
<dbReference type="EMBL" id="CAJNJA010076851">
    <property type="protein sequence ID" value="CAE7918599.1"/>
    <property type="molecule type" value="Genomic_DNA"/>
</dbReference>
<protein>
    <submittedName>
        <fullName evidence="3">Uncharacterized protein</fullName>
    </submittedName>
</protein>
<feature type="compositionally biased region" description="Acidic residues" evidence="1">
    <location>
        <begin position="56"/>
        <end position="66"/>
    </location>
</feature>
<feature type="chain" id="PRO_5032280722" evidence="2">
    <location>
        <begin position="20"/>
        <end position="117"/>
    </location>
</feature>
<feature type="region of interest" description="Disordered" evidence="1">
    <location>
        <begin position="46"/>
        <end position="68"/>
    </location>
</feature>
<comment type="caution">
    <text evidence="3">The sequence shown here is derived from an EMBL/GenBank/DDBJ whole genome shotgun (WGS) entry which is preliminary data.</text>
</comment>
<dbReference type="Proteomes" id="UP000601435">
    <property type="component" value="Unassembled WGS sequence"/>
</dbReference>
<name>A0A813BTL5_9DINO</name>
<organism evidence="3 4">
    <name type="scientific">Symbiodinium necroappetens</name>
    <dbReference type="NCBI Taxonomy" id="1628268"/>
    <lineage>
        <taxon>Eukaryota</taxon>
        <taxon>Sar</taxon>
        <taxon>Alveolata</taxon>
        <taxon>Dinophyceae</taxon>
        <taxon>Suessiales</taxon>
        <taxon>Symbiodiniaceae</taxon>
        <taxon>Symbiodinium</taxon>
    </lineage>
</organism>
<reference evidence="3" key="1">
    <citation type="submission" date="2021-02" db="EMBL/GenBank/DDBJ databases">
        <authorList>
            <person name="Dougan E. K."/>
            <person name="Rhodes N."/>
            <person name="Thang M."/>
            <person name="Chan C."/>
        </authorList>
    </citation>
    <scope>NUCLEOTIDE SEQUENCE</scope>
</reference>
<keyword evidence="2" id="KW-0732">Signal</keyword>